<dbReference type="RefSeq" id="WP_132877553.1">
    <property type="nucleotide sequence ID" value="NZ_SLXQ01000005.1"/>
</dbReference>
<evidence type="ECO:0000256" key="4">
    <source>
        <dbReference type="ARBA" id="ARBA00023157"/>
    </source>
</evidence>
<dbReference type="SUPFAM" id="SSF52833">
    <property type="entry name" value="Thioredoxin-like"/>
    <property type="match status" value="1"/>
</dbReference>
<dbReference type="InterPro" id="IPR013740">
    <property type="entry name" value="Redoxin"/>
</dbReference>
<dbReference type="InterPro" id="IPR036249">
    <property type="entry name" value="Thioredoxin-like_sf"/>
</dbReference>
<organism evidence="8 9">
    <name type="scientific">Tamaricihabitans halophyticus</name>
    <dbReference type="NCBI Taxonomy" id="1262583"/>
    <lineage>
        <taxon>Bacteria</taxon>
        <taxon>Bacillati</taxon>
        <taxon>Actinomycetota</taxon>
        <taxon>Actinomycetes</taxon>
        <taxon>Pseudonocardiales</taxon>
        <taxon>Pseudonocardiaceae</taxon>
        <taxon>Tamaricihabitans</taxon>
    </lineage>
</organism>
<dbReference type="EMBL" id="SLXQ01000005">
    <property type="protein sequence ID" value="TCP53114.1"/>
    <property type="molecule type" value="Genomic_DNA"/>
</dbReference>
<dbReference type="GO" id="GO:0030313">
    <property type="term" value="C:cell envelope"/>
    <property type="evidence" value="ECO:0007669"/>
    <property type="project" value="UniProtKB-SubCell"/>
</dbReference>
<dbReference type="PANTHER" id="PTHR42852">
    <property type="entry name" value="THIOL:DISULFIDE INTERCHANGE PROTEIN DSBE"/>
    <property type="match status" value="1"/>
</dbReference>
<evidence type="ECO:0000313" key="9">
    <source>
        <dbReference type="Proteomes" id="UP000294911"/>
    </source>
</evidence>
<comment type="subcellular location">
    <subcellularLocation>
        <location evidence="1">Cell envelope</location>
    </subcellularLocation>
</comment>
<dbReference type="CDD" id="cd02966">
    <property type="entry name" value="TlpA_like_family"/>
    <property type="match status" value="1"/>
</dbReference>
<evidence type="ECO:0000256" key="5">
    <source>
        <dbReference type="ARBA" id="ARBA00023284"/>
    </source>
</evidence>
<proteinExistence type="predicted"/>
<dbReference type="OrthoDB" id="9796554at2"/>
<dbReference type="GO" id="GO:0017004">
    <property type="term" value="P:cytochrome complex assembly"/>
    <property type="evidence" value="ECO:0007669"/>
    <property type="project" value="UniProtKB-KW"/>
</dbReference>
<dbReference type="PANTHER" id="PTHR42852:SF6">
    <property type="entry name" value="THIOL:DISULFIDE INTERCHANGE PROTEIN DSBE"/>
    <property type="match status" value="1"/>
</dbReference>
<keyword evidence="5" id="KW-0676">Redox-active center</keyword>
<keyword evidence="2" id="KW-0201">Cytochrome c-type biogenesis</keyword>
<keyword evidence="6" id="KW-0732">Signal</keyword>
<dbReference type="GO" id="GO:0016853">
    <property type="term" value="F:isomerase activity"/>
    <property type="evidence" value="ECO:0007669"/>
    <property type="project" value="UniProtKB-KW"/>
</dbReference>
<evidence type="ECO:0000256" key="2">
    <source>
        <dbReference type="ARBA" id="ARBA00022748"/>
    </source>
</evidence>
<dbReference type="PROSITE" id="PS51257">
    <property type="entry name" value="PROKAR_LIPOPROTEIN"/>
    <property type="match status" value="1"/>
</dbReference>
<name>A0A4R2QV16_9PSEU</name>
<evidence type="ECO:0000256" key="1">
    <source>
        <dbReference type="ARBA" id="ARBA00004196"/>
    </source>
</evidence>
<evidence type="ECO:0000256" key="6">
    <source>
        <dbReference type="SAM" id="SignalP"/>
    </source>
</evidence>
<dbReference type="GO" id="GO:0016491">
    <property type="term" value="F:oxidoreductase activity"/>
    <property type="evidence" value="ECO:0007669"/>
    <property type="project" value="InterPro"/>
</dbReference>
<evidence type="ECO:0000256" key="3">
    <source>
        <dbReference type="ARBA" id="ARBA00022968"/>
    </source>
</evidence>
<dbReference type="Pfam" id="PF08534">
    <property type="entry name" value="Redoxin"/>
    <property type="match status" value="1"/>
</dbReference>
<dbReference type="InterPro" id="IPR013766">
    <property type="entry name" value="Thioredoxin_domain"/>
</dbReference>
<gene>
    <name evidence="8" type="ORF">EV191_105177</name>
</gene>
<feature type="domain" description="Thioredoxin" evidence="7">
    <location>
        <begin position="45"/>
        <end position="188"/>
    </location>
</feature>
<dbReference type="PROSITE" id="PS51352">
    <property type="entry name" value="THIOREDOXIN_2"/>
    <property type="match status" value="1"/>
</dbReference>
<protein>
    <submittedName>
        <fullName evidence="8">Thiol-disulfide isomerase/thioredoxin</fullName>
    </submittedName>
</protein>
<dbReference type="Gene3D" id="3.40.30.10">
    <property type="entry name" value="Glutaredoxin"/>
    <property type="match status" value="1"/>
</dbReference>
<feature type="signal peptide" evidence="6">
    <location>
        <begin position="1"/>
        <end position="21"/>
    </location>
</feature>
<dbReference type="PROSITE" id="PS00194">
    <property type="entry name" value="THIOREDOXIN_1"/>
    <property type="match status" value="1"/>
</dbReference>
<dbReference type="InterPro" id="IPR017937">
    <property type="entry name" value="Thioredoxin_CS"/>
</dbReference>
<dbReference type="AlphaFoldDB" id="A0A4R2QV16"/>
<keyword evidence="3" id="KW-0735">Signal-anchor</keyword>
<comment type="caution">
    <text evidence="8">The sequence shown here is derived from an EMBL/GenBank/DDBJ whole genome shotgun (WGS) entry which is preliminary data.</text>
</comment>
<keyword evidence="9" id="KW-1185">Reference proteome</keyword>
<accession>A0A4R2QV16</accession>
<feature type="chain" id="PRO_5039003576" evidence="6">
    <location>
        <begin position="22"/>
        <end position="196"/>
    </location>
</feature>
<reference evidence="8 9" key="1">
    <citation type="submission" date="2019-03" db="EMBL/GenBank/DDBJ databases">
        <title>Genomic Encyclopedia of Type Strains, Phase IV (KMG-IV): sequencing the most valuable type-strain genomes for metagenomic binning, comparative biology and taxonomic classification.</title>
        <authorList>
            <person name="Goeker M."/>
        </authorList>
    </citation>
    <scope>NUCLEOTIDE SEQUENCE [LARGE SCALE GENOMIC DNA]</scope>
    <source>
        <strain evidence="8 9">DSM 45765</strain>
    </source>
</reference>
<keyword evidence="8" id="KW-0413">Isomerase</keyword>
<evidence type="ECO:0000313" key="8">
    <source>
        <dbReference type="EMBL" id="TCP53114.1"/>
    </source>
</evidence>
<dbReference type="InterPro" id="IPR050553">
    <property type="entry name" value="Thioredoxin_ResA/DsbE_sf"/>
</dbReference>
<dbReference type="Proteomes" id="UP000294911">
    <property type="component" value="Unassembled WGS sequence"/>
</dbReference>
<keyword evidence="4" id="KW-1015">Disulfide bond</keyword>
<sequence length="196" mass="21458">MRTAALALLAMLLLASCTVGDNAPASGGNFEFVAPDGKTEIFYPESERQDLPPLTGDSLFDEGTEISTDDFAGQVLLINVWGTWCGPCRSEVPELESLYRKTKDDGVTVLGIDVRDDRGAAQDFLRDRGVTYPSIFDNAGRSLLPLKGYPRNAVPSTILLDRQHRVAAVYLTEQLESDLMPKVRELAADPAPEDQR</sequence>
<keyword evidence="3" id="KW-0812">Transmembrane</keyword>
<evidence type="ECO:0000259" key="7">
    <source>
        <dbReference type="PROSITE" id="PS51352"/>
    </source>
</evidence>